<feature type="region of interest" description="Disordered" evidence="11">
    <location>
        <begin position="298"/>
        <end position="338"/>
    </location>
</feature>
<dbReference type="PANTHER" id="PTHR25466">
    <property type="entry name" value="T-LYMPHOCYTE ACTIVATION ANTIGEN"/>
    <property type="match status" value="1"/>
</dbReference>
<dbReference type="InterPro" id="IPR013106">
    <property type="entry name" value="Ig_V-set"/>
</dbReference>
<comment type="subcellular location">
    <subcellularLocation>
        <location evidence="1">Cell membrane</location>
        <topology evidence="1">Single-pass type I membrane protein</topology>
    </subcellularLocation>
</comment>
<feature type="compositionally biased region" description="Polar residues" evidence="11">
    <location>
        <begin position="301"/>
        <end position="331"/>
    </location>
</feature>
<dbReference type="GO" id="GO:0009897">
    <property type="term" value="C:external side of plasma membrane"/>
    <property type="evidence" value="ECO:0007669"/>
    <property type="project" value="TreeGrafter"/>
</dbReference>
<keyword evidence="4" id="KW-0732">Signal</keyword>
<dbReference type="Gene3D" id="2.60.40.10">
    <property type="entry name" value="Immunoglobulins"/>
    <property type="match status" value="2"/>
</dbReference>
<dbReference type="InterPro" id="IPR013783">
    <property type="entry name" value="Ig-like_fold"/>
</dbReference>
<evidence type="ECO:0000256" key="3">
    <source>
        <dbReference type="ARBA" id="ARBA00022692"/>
    </source>
</evidence>
<dbReference type="PROSITE" id="PS50835">
    <property type="entry name" value="IG_LIKE"/>
    <property type="match status" value="2"/>
</dbReference>
<keyword evidence="8" id="KW-0675">Receptor</keyword>
<dbReference type="GO" id="GO:0006955">
    <property type="term" value="P:immune response"/>
    <property type="evidence" value="ECO:0007669"/>
    <property type="project" value="TreeGrafter"/>
</dbReference>
<dbReference type="RefSeq" id="XP_029631347.1">
    <property type="nucleotide sequence ID" value="XM_029775487.1"/>
</dbReference>
<reference evidence="14" key="1">
    <citation type="submission" date="2025-08" db="UniProtKB">
        <authorList>
            <consortium name="Ensembl"/>
        </authorList>
    </citation>
    <scope>IDENTIFICATION</scope>
</reference>
<accession>A0A674AIS9</accession>
<dbReference type="GO" id="GO:0031295">
    <property type="term" value="P:T cell costimulation"/>
    <property type="evidence" value="ECO:0007669"/>
    <property type="project" value="TreeGrafter"/>
</dbReference>
<dbReference type="SMART" id="SM00409">
    <property type="entry name" value="IG"/>
    <property type="match status" value="2"/>
</dbReference>
<evidence type="ECO:0000259" key="13">
    <source>
        <dbReference type="PROSITE" id="PS50835"/>
    </source>
</evidence>
<gene>
    <name evidence="14" type="primary">LOC115207915</name>
</gene>
<dbReference type="InterPro" id="IPR051713">
    <property type="entry name" value="T-cell_Activation_Regulation"/>
</dbReference>
<evidence type="ECO:0000256" key="1">
    <source>
        <dbReference type="ARBA" id="ARBA00004251"/>
    </source>
</evidence>
<keyword evidence="7" id="KW-1015">Disulfide bond</keyword>
<dbReference type="Pfam" id="PF00047">
    <property type="entry name" value="ig"/>
    <property type="match status" value="1"/>
</dbReference>
<evidence type="ECO:0000313" key="15">
    <source>
        <dbReference type="Proteomes" id="UP000472277"/>
    </source>
</evidence>
<dbReference type="PANTHER" id="PTHR25466:SF14">
    <property type="entry name" value="BUTYROPHILIN SUBFAMILY 2 MEMBER A2-LIKE-RELATED"/>
    <property type="match status" value="1"/>
</dbReference>
<reference evidence="14" key="2">
    <citation type="submission" date="2025-09" db="UniProtKB">
        <authorList>
            <consortium name="Ensembl"/>
        </authorList>
    </citation>
    <scope>IDENTIFICATION</scope>
</reference>
<dbReference type="GeneTree" id="ENSGT01120000272218"/>
<dbReference type="InterPro" id="IPR003598">
    <property type="entry name" value="Ig_sub2"/>
</dbReference>
<dbReference type="KEGG" id="stru:115207915"/>
<keyword evidence="2" id="KW-1003">Cell membrane</keyword>
<dbReference type="OMA" id="NTVNDRF"/>
<dbReference type="InParanoid" id="A0A674AIS9"/>
<dbReference type="GO" id="GO:0007166">
    <property type="term" value="P:cell surface receptor signaling pathway"/>
    <property type="evidence" value="ECO:0007669"/>
    <property type="project" value="TreeGrafter"/>
</dbReference>
<keyword evidence="10" id="KW-0393">Immunoglobulin domain</keyword>
<evidence type="ECO:0000256" key="6">
    <source>
        <dbReference type="ARBA" id="ARBA00023136"/>
    </source>
</evidence>
<evidence type="ECO:0000256" key="12">
    <source>
        <dbReference type="SAM" id="Phobius"/>
    </source>
</evidence>
<evidence type="ECO:0000256" key="5">
    <source>
        <dbReference type="ARBA" id="ARBA00022989"/>
    </source>
</evidence>
<feature type="region of interest" description="Disordered" evidence="11">
    <location>
        <begin position="374"/>
        <end position="397"/>
    </location>
</feature>
<dbReference type="GO" id="GO:0042102">
    <property type="term" value="P:positive regulation of T cell proliferation"/>
    <property type="evidence" value="ECO:0007669"/>
    <property type="project" value="TreeGrafter"/>
</dbReference>
<dbReference type="SUPFAM" id="SSF48726">
    <property type="entry name" value="Immunoglobulin"/>
    <property type="match status" value="2"/>
</dbReference>
<keyword evidence="3 12" id="KW-0812">Transmembrane</keyword>
<organism evidence="14 15">
    <name type="scientific">Salmo trutta</name>
    <name type="common">Brown trout</name>
    <dbReference type="NCBI Taxonomy" id="8032"/>
    <lineage>
        <taxon>Eukaryota</taxon>
        <taxon>Metazoa</taxon>
        <taxon>Chordata</taxon>
        <taxon>Craniata</taxon>
        <taxon>Vertebrata</taxon>
        <taxon>Euteleostomi</taxon>
        <taxon>Actinopterygii</taxon>
        <taxon>Neopterygii</taxon>
        <taxon>Teleostei</taxon>
        <taxon>Protacanthopterygii</taxon>
        <taxon>Salmoniformes</taxon>
        <taxon>Salmonidae</taxon>
        <taxon>Salmoninae</taxon>
        <taxon>Salmo</taxon>
    </lineage>
</organism>
<dbReference type="InterPro" id="IPR036179">
    <property type="entry name" value="Ig-like_dom_sf"/>
</dbReference>
<dbReference type="InterPro" id="IPR003599">
    <property type="entry name" value="Ig_sub"/>
</dbReference>
<name>A0A674AIS9_SALTR</name>
<dbReference type="Proteomes" id="UP000472277">
    <property type="component" value="Chromosome 14"/>
</dbReference>
<dbReference type="OrthoDB" id="6157407at2759"/>
<feature type="domain" description="Ig-like" evidence="13">
    <location>
        <begin position="100"/>
        <end position="188"/>
    </location>
</feature>
<proteinExistence type="predicted"/>
<protein>
    <submittedName>
        <fullName evidence="14">Polymeric immunoglobulin receptor-like</fullName>
    </submittedName>
</protein>
<dbReference type="AlphaFoldDB" id="A0A674AIS9"/>
<evidence type="ECO:0000256" key="7">
    <source>
        <dbReference type="ARBA" id="ARBA00023157"/>
    </source>
</evidence>
<feature type="domain" description="Ig-like" evidence="13">
    <location>
        <begin position="207"/>
        <end position="286"/>
    </location>
</feature>
<dbReference type="InterPro" id="IPR013151">
    <property type="entry name" value="Immunoglobulin_dom"/>
</dbReference>
<dbReference type="Ensembl" id="ENSSTUT00000062228.1">
    <property type="protein sequence ID" value="ENSSTUP00000059178.1"/>
    <property type="gene ID" value="ENSSTUG00000025498.1"/>
</dbReference>
<evidence type="ECO:0000256" key="4">
    <source>
        <dbReference type="ARBA" id="ARBA00022729"/>
    </source>
</evidence>
<evidence type="ECO:0000256" key="11">
    <source>
        <dbReference type="SAM" id="MobiDB-lite"/>
    </source>
</evidence>
<sequence length="487" mass="54164">MNTYHAAFWSPSHSNDERYTMSHRYTYCQSTLTGKRSAKLSPSFNTHTEHTVSVVQHQETVIMWISVFLISSILHITAGNEGCTLSGTYHPIQEITAFTGQSVLLPCSCTVRQFDTPRFTWTKFTLRQEPVILTQSDLYIDRVELFNRKCPGNLSVLLSHLTQDDQGDYRCTIDDRENWDRMRDIRLHVKGCSLSDSNQLEIVRSPGQSVLLPCSCNELQAKPHGLTWTKHPDIPLTKSDLYRGRVTKFNTESSPGNLSVLLSFITKEDQGWYRCTINNLDTRNIHITVKETDGKKENTITKHPNVTPTKRSETTEALPTTASNGTDTVRTSGEAPSASSLQNNTIQYILMAVLPVILVIAGMALYIYKRNKRKKTTGDNSSGIKTEGEKNDEDDSTAMYSTVADRNTGLGNNTTPLSAPDDPNAMYAAVQHRNPNQEDTTTPLSAPDDPSVIYSTIVHMKGKGKAAVSLESSGEIEYASVKTGRSS</sequence>
<dbReference type="GO" id="GO:0071222">
    <property type="term" value="P:cellular response to lipopolysaccharide"/>
    <property type="evidence" value="ECO:0007669"/>
    <property type="project" value="TreeGrafter"/>
</dbReference>
<evidence type="ECO:0000256" key="8">
    <source>
        <dbReference type="ARBA" id="ARBA00023170"/>
    </source>
</evidence>
<evidence type="ECO:0000256" key="10">
    <source>
        <dbReference type="ARBA" id="ARBA00023319"/>
    </source>
</evidence>
<evidence type="ECO:0000256" key="9">
    <source>
        <dbReference type="ARBA" id="ARBA00023180"/>
    </source>
</evidence>
<dbReference type="GeneID" id="115207915"/>
<dbReference type="SMART" id="SM00408">
    <property type="entry name" value="IGc2"/>
    <property type="match status" value="2"/>
</dbReference>
<keyword evidence="9" id="KW-0325">Glycoprotein</keyword>
<feature type="transmembrane region" description="Helical" evidence="12">
    <location>
        <begin position="348"/>
        <end position="368"/>
    </location>
</feature>
<dbReference type="Pfam" id="PF07686">
    <property type="entry name" value="V-set"/>
    <property type="match status" value="1"/>
</dbReference>
<keyword evidence="15" id="KW-1185">Reference proteome</keyword>
<dbReference type="GO" id="GO:0042130">
    <property type="term" value="P:negative regulation of T cell proliferation"/>
    <property type="evidence" value="ECO:0007669"/>
    <property type="project" value="TreeGrafter"/>
</dbReference>
<dbReference type="InterPro" id="IPR007110">
    <property type="entry name" value="Ig-like_dom"/>
</dbReference>
<keyword evidence="5 12" id="KW-1133">Transmembrane helix</keyword>
<evidence type="ECO:0000313" key="14">
    <source>
        <dbReference type="Ensembl" id="ENSSTUP00000059178.1"/>
    </source>
</evidence>
<keyword evidence="6 12" id="KW-0472">Membrane</keyword>
<evidence type="ECO:0000256" key="2">
    <source>
        <dbReference type="ARBA" id="ARBA00022475"/>
    </source>
</evidence>